<reference evidence="2 3" key="1">
    <citation type="submission" date="2020-02" db="EMBL/GenBank/DDBJ databases">
        <authorList>
            <person name="Zheng R.K."/>
            <person name="Sun C.M."/>
        </authorList>
    </citation>
    <scope>NUCLEOTIDE SEQUENCE [LARGE SCALE GENOMIC DNA]</scope>
    <source>
        <strain evidence="3">rifampicinis</strain>
    </source>
</reference>
<dbReference type="PANTHER" id="PTHR13774:SF32">
    <property type="entry name" value="ANTISENSE-ENHANCING SEQUENCE 1"/>
    <property type="match status" value="1"/>
</dbReference>
<sequence>MPQHTYHLLDVFTTEPFGGNPLAVFPQADEIDPALMQKLANELNLSETVFILPPQDAAHTYRLRIFTPGMELPMAGHPTIGTGSLLAHLGMVPLDTDPVAMTVEEGVGSIPLTLYPGDPVRVAMRQPLPTFGDIITDREHTAALLSLTADDLADELPIQTVSTGVPFVYVPLRTLDAAQRIQFREDIWQQSPIFNGKHIYTFTLETSQPDATVHSRMFAPAMKISEDPATGAACGPLGAYLVTYGLAQDGIIHNEQGVEMGRPSRIDIHISRDGDAITHVEISGSSVYMGMGTLYLP</sequence>
<dbReference type="NCBIfam" id="TIGR00654">
    <property type="entry name" value="PhzF_family"/>
    <property type="match status" value="1"/>
</dbReference>
<dbReference type="RefSeq" id="WP_195172712.1">
    <property type="nucleotide sequence ID" value="NZ_CP062983.1"/>
</dbReference>
<feature type="active site" evidence="1">
    <location>
        <position position="47"/>
    </location>
</feature>
<organism evidence="2 3">
    <name type="scientific">Phototrophicus methaneseepsis</name>
    <dbReference type="NCBI Taxonomy" id="2710758"/>
    <lineage>
        <taxon>Bacteria</taxon>
        <taxon>Bacillati</taxon>
        <taxon>Chloroflexota</taxon>
        <taxon>Candidatus Thermofontia</taxon>
        <taxon>Phototrophicales</taxon>
        <taxon>Phototrophicaceae</taxon>
        <taxon>Phototrophicus</taxon>
    </lineage>
</organism>
<dbReference type="Proteomes" id="UP000594468">
    <property type="component" value="Chromosome"/>
</dbReference>
<evidence type="ECO:0000313" key="3">
    <source>
        <dbReference type="Proteomes" id="UP000594468"/>
    </source>
</evidence>
<dbReference type="EMBL" id="CP062983">
    <property type="protein sequence ID" value="QPC84649.1"/>
    <property type="molecule type" value="Genomic_DNA"/>
</dbReference>
<dbReference type="InterPro" id="IPR003719">
    <property type="entry name" value="Phenazine_PhzF-like"/>
</dbReference>
<name>A0A7S8ED46_9CHLR</name>
<evidence type="ECO:0000313" key="2">
    <source>
        <dbReference type="EMBL" id="QPC84649.1"/>
    </source>
</evidence>
<dbReference type="GO" id="GO:0005737">
    <property type="term" value="C:cytoplasm"/>
    <property type="evidence" value="ECO:0007669"/>
    <property type="project" value="TreeGrafter"/>
</dbReference>
<dbReference type="Gene3D" id="3.10.310.10">
    <property type="entry name" value="Diaminopimelate Epimerase, Chain A, domain 1"/>
    <property type="match status" value="2"/>
</dbReference>
<keyword evidence="3" id="KW-1185">Reference proteome</keyword>
<dbReference type="AlphaFoldDB" id="A0A7S8ED46"/>
<protein>
    <submittedName>
        <fullName evidence="2">PhzF family phenazine biosynthesis protein</fullName>
    </submittedName>
</protein>
<dbReference type="Pfam" id="PF02567">
    <property type="entry name" value="PhzC-PhzF"/>
    <property type="match status" value="1"/>
</dbReference>
<proteinExistence type="predicted"/>
<gene>
    <name evidence="2" type="ORF">G4Y79_09810</name>
</gene>
<dbReference type="GO" id="GO:0016853">
    <property type="term" value="F:isomerase activity"/>
    <property type="evidence" value="ECO:0007669"/>
    <property type="project" value="TreeGrafter"/>
</dbReference>
<evidence type="ECO:0000256" key="1">
    <source>
        <dbReference type="PIRSR" id="PIRSR016184-1"/>
    </source>
</evidence>
<dbReference type="KEGG" id="pmet:G4Y79_09810"/>
<dbReference type="PANTHER" id="PTHR13774">
    <property type="entry name" value="PHENAZINE BIOSYNTHESIS PROTEIN"/>
    <property type="match status" value="1"/>
</dbReference>
<accession>A0A7S8ED46</accession>
<dbReference type="SUPFAM" id="SSF54506">
    <property type="entry name" value="Diaminopimelate epimerase-like"/>
    <property type="match status" value="1"/>
</dbReference>
<dbReference type="PIRSF" id="PIRSF016184">
    <property type="entry name" value="PhzC_PhzF"/>
    <property type="match status" value="1"/>
</dbReference>